<dbReference type="PROSITE" id="PS50893">
    <property type="entry name" value="ABC_TRANSPORTER_2"/>
    <property type="match status" value="1"/>
</dbReference>
<dbReference type="Pfam" id="PF00005">
    <property type="entry name" value="ABC_tran"/>
    <property type="match status" value="1"/>
</dbReference>
<dbReference type="PANTHER" id="PTHR43335">
    <property type="entry name" value="ABC TRANSPORTER, ATP-BINDING PROTEIN"/>
    <property type="match status" value="1"/>
</dbReference>
<dbReference type="GO" id="GO:0005524">
    <property type="term" value="F:ATP binding"/>
    <property type="evidence" value="ECO:0007669"/>
    <property type="project" value="UniProtKB-KW"/>
</dbReference>
<keyword evidence="3" id="KW-0547">Nucleotide-binding</keyword>
<reference evidence="6" key="1">
    <citation type="journal article" date="2014" name="Int. J. Syst. Evol. Microbiol.">
        <title>Complete genome sequence of Corynebacterium casei LMG S-19264T (=DSM 44701T), isolated from a smear-ripened cheese.</title>
        <authorList>
            <consortium name="US DOE Joint Genome Institute (JGI-PGF)"/>
            <person name="Walter F."/>
            <person name="Albersmeier A."/>
            <person name="Kalinowski J."/>
            <person name="Ruckert C."/>
        </authorList>
    </citation>
    <scope>NUCLEOTIDE SEQUENCE</scope>
    <source>
        <strain evidence="6">JCM 3313</strain>
    </source>
</reference>
<comment type="caution">
    <text evidence="6">The sequence shown here is derived from an EMBL/GenBank/DDBJ whole genome shotgun (WGS) entry which is preliminary data.</text>
</comment>
<feature type="domain" description="ABC transporter" evidence="5">
    <location>
        <begin position="5"/>
        <end position="233"/>
    </location>
</feature>
<dbReference type="GO" id="GO:0016887">
    <property type="term" value="F:ATP hydrolysis activity"/>
    <property type="evidence" value="ECO:0007669"/>
    <property type="project" value="InterPro"/>
</dbReference>
<dbReference type="RefSeq" id="WP_229796249.1">
    <property type="nucleotide sequence ID" value="NZ_BMRG01000019.1"/>
</dbReference>
<evidence type="ECO:0000256" key="3">
    <source>
        <dbReference type="ARBA" id="ARBA00022741"/>
    </source>
</evidence>
<dbReference type="SUPFAM" id="SSF52540">
    <property type="entry name" value="P-loop containing nucleoside triphosphate hydrolases"/>
    <property type="match status" value="1"/>
</dbReference>
<dbReference type="InterPro" id="IPR003439">
    <property type="entry name" value="ABC_transporter-like_ATP-bd"/>
</dbReference>
<proteinExistence type="inferred from homology"/>
<evidence type="ECO:0000256" key="2">
    <source>
        <dbReference type="ARBA" id="ARBA00022448"/>
    </source>
</evidence>
<dbReference type="PANTHER" id="PTHR43335:SF2">
    <property type="entry name" value="ABC TRANSPORTER, ATP-BINDING PROTEIN"/>
    <property type="match status" value="1"/>
</dbReference>
<dbReference type="Gene3D" id="3.40.50.300">
    <property type="entry name" value="P-loop containing nucleotide triphosphate hydrolases"/>
    <property type="match status" value="1"/>
</dbReference>
<keyword evidence="4 6" id="KW-0067">ATP-binding</keyword>
<comment type="similarity">
    <text evidence="1">Belongs to the ABC transporter superfamily.</text>
</comment>
<evidence type="ECO:0000256" key="4">
    <source>
        <dbReference type="ARBA" id="ARBA00022840"/>
    </source>
</evidence>
<name>A0A918ASX9_9PSEU</name>
<dbReference type="InterPro" id="IPR027417">
    <property type="entry name" value="P-loop_NTPase"/>
</dbReference>
<evidence type="ECO:0000313" key="7">
    <source>
        <dbReference type="Proteomes" id="UP000639606"/>
    </source>
</evidence>
<evidence type="ECO:0000256" key="1">
    <source>
        <dbReference type="ARBA" id="ARBA00005417"/>
    </source>
</evidence>
<evidence type="ECO:0000313" key="6">
    <source>
        <dbReference type="EMBL" id="GGP79262.1"/>
    </source>
</evidence>
<protein>
    <submittedName>
        <fullName evidence="6">ABC transporter ATP-binding protein</fullName>
    </submittedName>
</protein>
<dbReference type="SMART" id="SM00382">
    <property type="entry name" value="AAA"/>
    <property type="match status" value="1"/>
</dbReference>
<reference evidence="6" key="2">
    <citation type="submission" date="2020-09" db="EMBL/GenBank/DDBJ databases">
        <authorList>
            <person name="Sun Q."/>
            <person name="Ohkuma M."/>
        </authorList>
    </citation>
    <scope>NUCLEOTIDE SEQUENCE</scope>
    <source>
        <strain evidence="6">JCM 3313</strain>
    </source>
</reference>
<sequence>MTDTVRVVGVSYRYGGVTALREVDVEFPTGVTAVLGPNGAGKSTLLGLLSTALRAQSGSVDLDGTDSVRDRRQYRRGLGFLPQSFTLPENLTVSEFLTLTAWQRLVPRSRRRAAVEEALRAVDLTGKRDVKISQLSGGMHRRVGIAQAIVNRPGVLLLDEPTVGLDPRQRRGLRELVRALGRERTVVVSTHLTEDVAATADRVVVLDEGTVRFHGTVATLTGGRGGRASDIDAAYEALVAEEGR</sequence>
<dbReference type="Proteomes" id="UP000639606">
    <property type="component" value="Unassembled WGS sequence"/>
</dbReference>
<evidence type="ECO:0000259" key="5">
    <source>
        <dbReference type="PROSITE" id="PS50893"/>
    </source>
</evidence>
<dbReference type="EMBL" id="BMRG01000019">
    <property type="protein sequence ID" value="GGP79262.1"/>
    <property type="molecule type" value="Genomic_DNA"/>
</dbReference>
<organism evidence="6 7">
    <name type="scientific">Saccharothrix coeruleofusca</name>
    <dbReference type="NCBI Taxonomy" id="33919"/>
    <lineage>
        <taxon>Bacteria</taxon>
        <taxon>Bacillati</taxon>
        <taxon>Actinomycetota</taxon>
        <taxon>Actinomycetes</taxon>
        <taxon>Pseudonocardiales</taxon>
        <taxon>Pseudonocardiaceae</taxon>
        <taxon>Saccharothrix</taxon>
    </lineage>
</organism>
<keyword evidence="2" id="KW-0813">Transport</keyword>
<gene>
    <name evidence="6" type="ORF">GCM10010185_61380</name>
</gene>
<keyword evidence="7" id="KW-1185">Reference proteome</keyword>
<dbReference type="InterPro" id="IPR003593">
    <property type="entry name" value="AAA+_ATPase"/>
</dbReference>
<accession>A0A918ASX9</accession>
<dbReference type="AlphaFoldDB" id="A0A918ASX9"/>